<dbReference type="Proteomes" id="UP000807159">
    <property type="component" value="Chromosome 5"/>
</dbReference>
<accession>A0A8T2YQ01</accession>
<proteinExistence type="predicted"/>
<dbReference type="EMBL" id="JACEGQ020000005">
    <property type="protein sequence ID" value="KAH8507167.1"/>
    <property type="molecule type" value="Genomic_DNA"/>
</dbReference>
<dbReference type="InterPro" id="IPR001810">
    <property type="entry name" value="F-box_dom"/>
</dbReference>
<protein>
    <recommendedName>
        <fullName evidence="1">F-box domain-containing protein</fullName>
    </recommendedName>
</protein>
<comment type="caution">
    <text evidence="2">The sequence shown here is derived from an EMBL/GenBank/DDBJ whole genome shotgun (WGS) entry which is preliminary data.</text>
</comment>
<name>A0A8T2YQ01_POPDE</name>
<dbReference type="Pfam" id="PF00646">
    <property type="entry name" value="F-box"/>
    <property type="match status" value="1"/>
</dbReference>
<evidence type="ECO:0000259" key="1">
    <source>
        <dbReference type="PROSITE" id="PS50181"/>
    </source>
</evidence>
<gene>
    <name evidence="2" type="ORF">H0E87_009618</name>
</gene>
<dbReference type="PROSITE" id="PS50181">
    <property type="entry name" value="FBOX"/>
    <property type="match status" value="1"/>
</dbReference>
<sequence length="294" mass="33911">MVQDIPDDVILDIFSRLPDKSLYRFRCVCKLWSDLICSHINNKNQKLFLLFKEHCSILDCYEATSDSDANAAIVTVECQFNESLMPSLLASAEKLTSCDSLLLLSLSHNESGKLLLFNPFSGYYKAGFKPFFTVFSFKNNSWKCTEWSSVHWVFYRSNRPNFLSVHAVLRFDLRDGFKEVPKPPEDLVEMKQYGVKESWTQLCSIRMNGYCRNPLAFTKEGEIIIAVDNEELYINDVEDDSFKSLLRFEEQLKDLRLIATYANSSTSLGCDFRRNRGNIPPLSIVKTIRSHKLD</sequence>
<dbReference type="Gene3D" id="1.20.1280.50">
    <property type="match status" value="1"/>
</dbReference>
<feature type="domain" description="F-box" evidence="1">
    <location>
        <begin position="1"/>
        <end position="47"/>
    </location>
</feature>
<reference evidence="2" key="1">
    <citation type="journal article" date="2021" name="J. Hered.">
        <title>Genome Assembly of Salicaceae Populus deltoides (Eastern Cottonwood) I-69 Based on Nanopore Sequencing and Hi-C Technologies.</title>
        <authorList>
            <person name="Bai S."/>
            <person name="Wu H."/>
            <person name="Zhang J."/>
            <person name="Pan Z."/>
            <person name="Zhao W."/>
            <person name="Li Z."/>
            <person name="Tong C."/>
        </authorList>
    </citation>
    <scope>NUCLEOTIDE SEQUENCE</scope>
    <source>
        <tissue evidence="2">Leaf</tissue>
    </source>
</reference>
<evidence type="ECO:0000313" key="3">
    <source>
        <dbReference type="Proteomes" id="UP000807159"/>
    </source>
</evidence>
<organism evidence="2 3">
    <name type="scientific">Populus deltoides</name>
    <name type="common">Eastern poplar</name>
    <name type="synonym">Eastern cottonwood</name>
    <dbReference type="NCBI Taxonomy" id="3696"/>
    <lineage>
        <taxon>Eukaryota</taxon>
        <taxon>Viridiplantae</taxon>
        <taxon>Streptophyta</taxon>
        <taxon>Embryophyta</taxon>
        <taxon>Tracheophyta</taxon>
        <taxon>Spermatophyta</taxon>
        <taxon>Magnoliopsida</taxon>
        <taxon>eudicotyledons</taxon>
        <taxon>Gunneridae</taxon>
        <taxon>Pentapetalae</taxon>
        <taxon>rosids</taxon>
        <taxon>fabids</taxon>
        <taxon>Malpighiales</taxon>
        <taxon>Salicaceae</taxon>
        <taxon>Saliceae</taxon>
        <taxon>Populus</taxon>
    </lineage>
</organism>
<dbReference type="SMART" id="SM00256">
    <property type="entry name" value="FBOX"/>
    <property type="match status" value="1"/>
</dbReference>
<keyword evidence="3" id="KW-1185">Reference proteome</keyword>
<evidence type="ECO:0000313" key="2">
    <source>
        <dbReference type="EMBL" id="KAH8507167.1"/>
    </source>
</evidence>
<dbReference type="InterPro" id="IPR050796">
    <property type="entry name" value="SCF_F-box_component"/>
</dbReference>
<dbReference type="PANTHER" id="PTHR31672">
    <property type="entry name" value="BNACNNG10540D PROTEIN"/>
    <property type="match status" value="1"/>
</dbReference>
<dbReference type="SUPFAM" id="SSF81383">
    <property type="entry name" value="F-box domain"/>
    <property type="match status" value="1"/>
</dbReference>
<dbReference type="PANTHER" id="PTHR31672:SF13">
    <property type="entry name" value="F-BOX PROTEIN CPR30-LIKE"/>
    <property type="match status" value="1"/>
</dbReference>
<dbReference type="AlphaFoldDB" id="A0A8T2YQ01"/>
<dbReference type="InterPro" id="IPR036047">
    <property type="entry name" value="F-box-like_dom_sf"/>
</dbReference>